<dbReference type="InterPro" id="IPR028150">
    <property type="entry name" value="Lustrin_cystein"/>
</dbReference>
<feature type="chain" id="PRO_5037412694" evidence="2">
    <location>
        <begin position="20"/>
        <end position="1349"/>
    </location>
</feature>
<feature type="signal peptide" evidence="2">
    <location>
        <begin position="1"/>
        <end position="19"/>
    </location>
</feature>
<dbReference type="Pfam" id="PF14625">
    <property type="entry name" value="Lustrin_cystein"/>
    <property type="match status" value="18"/>
</dbReference>
<reference evidence="4" key="1">
    <citation type="submission" date="2022-11" db="UniProtKB">
        <authorList>
            <consortium name="WormBaseParasite"/>
        </authorList>
    </citation>
    <scope>IDENTIFICATION</scope>
</reference>
<dbReference type="InterPro" id="IPR053014">
    <property type="entry name" value="Cuticle_assoc_divergent"/>
</dbReference>
<proteinExistence type="predicted"/>
<dbReference type="Proteomes" id="UP000887577">
    <property type="component" value="Unplaced"/>
</dbReference>
<keyword evidence="3" id="KW-1185">Reference proteome</keyword>
<dbReference type="InterPro" id="IPR006150">
    <property type="entry name" value="Cys_repeat_1"/>
</dbReference>
<dbReference type="WBParaSite" id="PSU_v2.g4000.t1">
    <property type="protein sequence ID" value="PSU_v2.g4000.t1"/>
    <property type="gene ID" value="PSU_v2.g4000"/>
</dbReference>
<sequence>MSFHYCFIFALSILNFTIGDQYTAECSNGANPYQTEEGNFIRCPSDSCLPPYECDLDSGFCCPKAVISDPLSSESYNQTHFEHEGDHERLCGIEGRLVKEKGNLLVHCSSDDECLPPSMCHSDTGYCCLLALNQEPPPIGCPKGTRSLRNVEGIELSCQPNTPNTCPGDAICYEDSLDGTQRCCGIDPGEGCPTGSRAIKHSNGSLHLCSPGSVKDKCPTGENSICQWSFQIDRYQCCEPDNGCPSMFSPILTMQGKPMQCSQNQPCPNGSKCKFNFWTADYQCCEMNLSELCPAGEVSYLSTTSGKPIECITSGECPEGYYCSPIGQVCCGTPSTCPSKSEKPVMDELGRLQPCSNHNPEICPDGSKCTQTTSGQRLCCSSVESSTSIFSCPISGMPFPNAIAPQQCSTENPFGSCPLGMVLPGSGIPAQNLCPQGWQPPNGVTTFCEPSKSTCPNPASCILSPFLRQFVCCIANTFHDTPDIVMPQLRTYSCHPPFDNLELVHGQPRQCYLGDGGQRCSKGFWCQMSRENPSINMCCGPFKQRSALIRHRDDPAFSCPRGNEAPALINSNRNIFCNAVGVQDNCPFGAICETALNSPNIQICCYQPMYQDFPQCPAGLNPQITNNRIVPCDISLPNTCTAGFTCMTALNGNAAICCGSGTTVPRLLCPGQQSLYTENGNPRFCNPNQFASCPTGYACSESLGAAGVYMCCSTSALTTCPTGFAPATDAIGNSISCSPTDINVCPSSSQCLQAQNQPSTFICCRSTDAPRVCPNNQNALLQPNGGLELCTGPGSGCSQPSYTCQLSTVLSQWVCCGASTTTAICADGRETYTQQFGSTYSCNPLAFPSNCPPGYDCASSTQLGTNVCCRGSLQTPPPFSTSTFRPPIDVLECPAGWTGYSDATGAHRFCEDATDMSCPQGFSCTQSSVQGIFLCCRIAANLQCSTGFTTLLINNSPRLCTRNNVNSCPSGYSCQQSTFGQVNICCASNTDPNSLMCADGQTPAYIGTNVRYCQRLGLADVCPPSYVCARSNRQGLNVCCHYSRQKTFSSMLREESAVCGDTAIAYFSEKNPGKALECTGNPSSCPTEFDCQPSLIDTKMYCCQEAKCPNDGILPDTPHACASDSDCQNGKQCISSINVPNVAICCYSTEKVVNQQPDAIGTKQVARCLGRSTFLTSGNPVSCSSDSECQNGYECSSHTTQGEAICCGKADLELRHCPDNRNSIRDPSTDSPISCDSNLCPTKSVCKKSPSNGKLFCCSLIAFCPANMQPQLDSQTRHAKRCFGFGCPLGFNCIESTVSGIHICCRQSFNDDSVTPPLNGDYHLPSDNDEEDNENNNNNQKEKWVVLDG</sequence>
<dbReference type="SMART" id="SM00289">
    <property type="entry name" value="WR1"/>
    <property type="match status" value="23"/>
</dbReference>
<accession>A0A914YTJ3</accession>
<evidence type="ECO:0000313" key="4">
    <source>
        <dbReference type="WBParaSite" id="PSU_v2.g4000.t1"/>
    </source>
</evidence>
<protein>
    <submittedName>
        <fullName evidence="4">Uncharacterized protein</fullName>
    </submittedName>
</protein>
<evidence type="ECO:0000256" key="2">
    <source>
        <dbReference type="SAM" id="SignalP"/>
    </source>
</evidence>
<dbReference type="PANTHER" id="PTHR46339:SF15">
    <property type="entry name" value="CC DOMAIN-CONTAINING PROTEIN"/>
    <property type="match status" value="1"/>
</dbReference>
<keyword evidence="2" id="KW-0732">Signal</keyword>
<evidence type="ECO:0000256" key="1">
    <source>
        <dbReference type="SAM" id="MobiDB-lite"/>
    </source>
</evidence>
<feature type="region of interest" description="Disordered" evidence="1">
    <location>
        <begin position="1316"/>
        <end position="1349"/>
    </location>
</feature>
<name>A0A914YTJ3_9BILA</name>
<organism evidence="3 4">
    <name type="scientific">Panagrolaimus superbus</name>
    <dbReference type="NCBI Taxonomy" id="310955"/>
    <lineage>
        <taxon>Eukaryota</taxon>
        <taxon>Metazoa</taxon>
        <taxon>Ecdysozoa</taxon>
        <taxon>Nematoda</taxon>
        <taxon>Chromadorea</taxon>
        <taxon>Rhabditida</taxon>
        <taxon>Tylenchina</taxon>
        <taxon>Panagrolaimomorpha</taxon>
        <taxon>Panagrolaimoidea</taxon>
        <taxon>Panagrolaimidae</taxon>
        <taxon>Panagrolaimus</taxon>
    </lineage>
</organism>
<evidence type="ECO:0000313" key="3">
    <source>
        <dbReference type="Proteomes" id="UP000887577"/>
    </source>
</evidence>
<feature type="compositionally biased region" description="Basic and acidic residues" evidence="1">
    <location>
        <begin position="1340"/>
        <end position="1349"/>
    </location>
</feature>
<dbReference type="PANTHER" id="PTHR46339">
    <property type="entry name" value="PROTEIN CBG15282-RELATED"/>
    <property type="match status" value="1"/>
</dbReference>